<dbReference type="Proteomes" id="UP000784294">
    <property type="component" value="Unassembled WGS sequence"/>
</dbReference>
<name>A0A3S5B523_9PLAT</name>
<gene>
    <name evidence="2" type="ORF">PXEA_LOCUS30076</name>
</gene>
<comment type="caution">
    <text evidence="2">The sequence shown here is derived from an EMBL/GenBank/DDBJ whole genome shotgun (WGS) entry which is preliminary data.</text>
</comment>
<protein>
    <submittedName>
        <fullName evidence="2">Uncharacterized protein</fullName>
    </submittedName>
</protein>
<keyword evidence="3" id="KW-1185">Reference proteome</keyword>
<evidence type="ECO:0000313" key="3">
    <source>
        <dbReference type="Proteomes" id="UP000784294"/>
    </source>
</evidence>
<evidence type="ECO:0000313" key="2">
    <source>
        <dbReference type="EMBL" id="VEL36636.1"/>
    </source>
</evidence>
<reference evidence="2" key="1">
    <citation type="submission" date="2018-11" db="EMBL/GenBank/DDBJ databases">
        <authorList>
            <consortium name="Pathogen Informatics"/>
        </authorList>
    </citation>
    <scope>NUCLEOTIDE SEQUENCE</scope>
</reference>
<organism evidence="2 3">
    <name type="scientific">Protopolystoma xenopodis</name>
    <dbReference type="NCBI Taxonomy" id="117903"/>
    <lineage>
        <taxon>Eukaryota</taxon>
        <taxon>Metazoa</taxon>
        <taxon>Spiralia</taxon>
        <taxon>Lophotrochozoa</taxon>
        <taxon>Platyhelminthes</taxon>
        <taxon>Monogenea</taxon>
        <taxon>Polyopisthocotylea</taxon>
        <taxon>Polystomatidea</taxon>
        <taxon>Polystomatidae</taxon>
        <taxon>Protopolystoma</taxon>
    </lineage>
</organism>
<dbReference type="EMBL" id="CAAALY010252789">
    <property type="protein sequence ID" value="VEL36636.1"/>
    <property type="molecule type" value="Genomic_DNA"/>
</dbReference>
<sequence>MSALLFVGVNVEFNHEYVALLREIEIKMDATKMSTSKTALHDRLAEERMEKPVTRLSAALAAELEHLSLSLSLSIHLSIYLFPYLSPLFHLLVPTCAYQKGSFVLALSSLCPIRSAPVQPSLNTVTRKHTLAHQCTDELGFCADITAHTHTHTQLAQKLLIAPQTPPPIAPQFLYRPDVSAADPFNPSSRRLHSPPQAGFSLSSQTRSASPQLDASGLSSSAQFTQAQLSSNSKSPLTLQAWRQPPCQAASSCKSCELKETRKGRL</sequence>
<dbReference type="AlphaFoldDB" id="A0A3S5B523"/>
<evidence type="ECO:0000256" key="1">
    <source>
        <dbReference type="SAM" id="MobiDB-lite"/>
    </source>
</evidence>
<proteinExistence type="predicted"/>
<feature type="compositionally biased region" description="Polar residues" evidence="1">
    <location>
        <begin position="200"/>
        <end position="221"/>
    </location>
</feature>
<accession>A0A3S5B523</accession>
<feature type="region of interest" description="Disordered" evidence="1">
    <location>
        <begin position="184"/>
        <end position="221"/>
    </location>
</feature>